<evidence type="ECO:0000313" key="2">
    <source>
        <dbReference type="Proteomes" id="UP001371456"/>
    </source>
</evidence>
<comment type="caution">
    <text evidence="1">The sequence shown here is derived from an EMBL/GenBank/DDBJ whole genome shotgun (WGS) entry which is preliminary data.</text>
</comment>
<proteinExistence type="predicted"/>
<sequence length="8" mass="920">MVAAITEW</sequence>
<evidence type="ECO:0000313" key="1">
    <source>
        <dbReference type="EMBL" id="KAK6779803.1"/>
    </source>
</evidence>
<keyword evidence="2" id="KW-1185">Reference proteome</keyword>
<name>A0AAN8Y7N5_SOLBU</name>
<protein>
    <submittedName>
        <fullName evidence="1">Uncharacterized protein</fullName>
    </submittedName>
</protein>
<dbReference type="Proteomes" id="UP001371456">
    <property type="component" value="Unassembled WGS sequence"/>
</dbReference>
<reference evidence="1 2" key="1">
    <citation type="submission" date="2024-02" db="EMBL/GenBank/DDBJ databases">
        <title>de novo genome assembly of Solanum bulbocastanum strain 11H21.</title>
        <authorList>
            <person name="Hosaka A.J."/>
        </authorList>
    </citation>
    <scope>NUCLEOTIDE SEQUENCE [LARGE SCALE GENOMIC DNA]</scope>
    <source>
        <tissue evidence="1">Young leaves</tissue>
    </source>
</reference>
<accession>A0AAN8Y7N5</accession>
<organism evidence="1 2">
    <name type="scientific">Solanum bulbocastanum</name>
    <name type="common">Wild potato</name>
    <dbReference type="NCBI Taxonomy" id="147425"/>
    <lineage>
        <taxon>Eukaryota</taxon>
        <taxon>Viridiplantae</taxon>
        <taxon>Streptophyta</taxon>
        <taxon>Embryophyta</taxon>
        <taxon>Tracheophyta</taxon>
        <taxon>Spermatophyta</taxon>
        <taxon>Magnoliopsida</taxon>
        <taxon>eudicotyledons</taxon>
        <taxon>Gunneridae</taxon>
        <taxon>Pentapetalae</taxon>
        <taxon>asterids</taxon>
        <taxon>lamiids</taxon>
        <taxon>Solanales</taxon>
        <taxon>Solanaceae</taxon>
        <taxon>Solanoideae</taxon>
        <taxon>Solaneae</taxon>
        <taxon>Solanum</taxon>
    </lineage>
</organism>
<dbReference type="EMBL" id="JBANQN010000009">
    <property type="protein sequence ID" value="KAK6779803.1"/>
    <property type="molecule type" value="Genomic_DNA"/>
</dbReference>
<gene>
    <name evidence="1" type="ORF">RDI58_021987</name>
</gene>